<evidence type="ECO:0000313" key="1">
    <source>
        <dbReference type="EMBL" id="CAD8154810.1"/>
    </source>
</evidence>
<dbReference type="Proteomes" id="UP000683925">
    <property type="component" value="Unassembled WGS sequence"/>
</dbReference>
<evidence type="ECO:0000313" key="2">
    <source>
        <dbReference type="Proteomes" id="UP000683925"/>
    </source>
</evidence>
<sequence length="37" mass="4393">MAIDFCYLLSCFNIPYTDRLVTTTRCQCSTIRREQTE</sequence>
<name>A0A8S1TR69_PAROT</name>
<dbReference type="AlphaFoldDB" id="A0A8S1TR69"/>
<accession>A0A8S1TR69</accession>
<dbReference type="EMBL" id="CAJJDP010000029">
    <property type="protein sequence ID" value="CAD8154810.1"/>
    <property type="molecule type" value="Genomic_DNA"/>
</dbReference>
<reference evidence="1" key="1">
    <citation type="submission" date="2021-01" db="EMBL/GenBank/DDBJ databases">
        <authorList>
            <consortium name="Genoscope - CEA"/>
            <person name="William W."/>
        </authorList>
    </citation>
    <scope>NUCLEOTIDE SEQUENCE</scope>
</reference>
<gene>
    <name evidence="1" type="ORF">POCTA_138.1.T0290366</name>
</gene>
<dbReference type="OrthoDB" id="322631at2759"/>
<proteinExistence type="predicted"/>
<protein>
    <submittedName>
        <fullName evidence="1">Uncharacterized protein</fullName>
    </submittedName>
</protein>
<comment type="caution">
    <text evidence="1">The sequence shown here is derived from an EMBL/GenBank/DDBJ whole genome shotgun (WGS) entry which is preliminary data.</text>
</comment>
<organism evidence="1 2">
    <name type="scientific">Paramecium octaurelia</name>
    <dbReference type="NCBI Taxonomy" id="43137"/>
    <lineage>
        <taxon>Eukaryota</taxon>
        <taxon>Sar</taxon>
        <taxon>Alveolata</taxon>
        <taxon>Ciliophora</taxon>
        <taxon>Intramacronucleata</taxon>
        <taxon>Oligohymenophorea</taxon>
        <taxon>Peniculida</taxon>
        <taxon>Parameciidae</taxon>
        <taxon>Paramecium</taxon>
    </lineage>
</organism>
<keyword evidence="2" id="KW-1185">Reference proteome</keyword>